<feature type="transmembrane region" description="Helical" evidence="1">
    <location>
        <begin position="338"/>
        <end position="366"/>
    </location>
</feature>
<dbReference type="EMBL" id="CAJNOO010004942">
    <property type="protein sequence ID" value="CAF1398685.1"/>
    <property type="molecule type" value="Genomic_DNA"/>
</dbReference>
<dbReference type="SUPFAM" id="SSF53335">
    <property type="entry name" value="S-adenosyl-L-methionine-dependent methyltransferases"/>
    <property type="match status" value="1"/>
</dbReference>
<comment type="caution">
    <text evidence="3">The sequence shown here is derived from an EMBL/GenBank/DDBJ whole genome shotgun (WGS) entry which is preliminary data.</text>
</comment>
<evidence type="ECO:0000313" key="4">
    <source>
        <dbReference type="Proteomes" id="UP000663882"/>
    </source>
</evidence>
<dbReference type="InterPro" id="IPR013216">
    <property type="entry name" value="Methyltransf_11"/>
</dbReference>
<dbReference type="GO" id="GO:0008757">
    <property type="term" value="F:S-adenosylmethionine-dependent methyltransferase activity"/>
    <property type="evidence" value="ECO:0007669"/>
    <property type="project" value="InterPro"/>
</dbReference>
<dbReference type="Proteomes" id="UP000663882">
    <property type="component" value="Unassembled WGS sequence"/>
</dbReference>
<dbReference type="Pfam" id="PF08241">
    <property type="entry name" value="Methyltransf_11"/>
    <property type="match status" value="1"/>
</dbReference>
<dbReference type="OrthoDB" id="9996251at2759"/>
<protein>
    <recommendedName>
        <fullName evidence="2">Methyltransferase type 11 domain-containing protein</fullName>
    </recommendedName>
</protein>
<accession>A0A815KWF6</accession>
<feature type="domain" description="Methyltransferase type 11" evidence="2">
    <location>
        <begin position="146"/>
        <end position="193"/>
    </location>
</feature>
<dbReference type="Gene3D" id="3.40.50.150">
    <property type="entry name" value="Vaccinia Virus protein VP39"/>
    <property type="match status" value="1"/>
</dbReference>
<keyword evidence="1" id="KW-0812">Transmembrane</keyword>
<dbReference type="InterPro" id="IPR029063">
    <property type="entry name" value="SAM-dependent_MTases_sf"/>
</dbReference>
<dbReference type="AlphaFoldDB" id="A0A815KWF6"/>
<gene>
    <name evidence="3" type="ORF">RFH988_LOCUS34728</name>
</gene>
<evidence type="ECO:0000259" key="2">
    <source>
        <dbReference type="Pfam" id="PF08241"/>
    </source>
</evidence>
<keyword evidence="1" id="KW-0472">Membrane</keyword>
<name>A0A815KWF6_9BILA</name>
<reference evidence="3" key="1">
    <citation type="submission" date="2021-02" db="EMBL/GenBank/DDBJ databases">
        <authorList>
            <person name="Nowell W R."/>
        </authorList>
    </citation>
    <scope>NUCLEOTIDE SEQUENCE</scope>
</reference>
<evidence type="ECO:0000256" key="1">
    <source>
        <dbReference type="SAM" id="Phobius"/>
    </source>
</evidence>
<sequence length="509" mass="60673">MEKVDLITNQFSIVEQRRMHSFRDVILDDILREKFRKFLHTVFNAEPTYVIFNYINRAVRNSANQNDHDIYRDLQHALKTRQFAFIRGLWTLIKQIIQLRIQIKDLIRQQITIFKHLGYCRMIKNIVSIGDGDRCIGTFIPYDFKNLTDIPIPSESIDLVVCYMGLHHLPQEQLNIFFQMIYRILRPNGLFLFREHHARQEFIPLLNVAHMVFNVVTGVDYESEINEIRAFRTIEGWRSCLRRVGFEDKFVYDEQEDDPTDDIMIKIIANPESNYFRPCERLVVRICMQFGQYLNHTPFYYFPFVKFLVHYWSLFLSETKLSIKKYGLLTILFRSPGFQMNVFVGIFMTITLLPVILSSFLVRIFLSRTIPEYEKLVLEQTENIDEDPFNFQQSIDPHIDHMQILKKERFLCHTTMHSGQFNLHYISDRDDQIQVEILINNDDDAQRLMWLQQQPNIDVIYEFKNPIDNKQTTLIVGVKIKELFSLIRNCTNFESDGSMTIVQIFDYFE</sequence>
<proteinExistence type="predicted"/>
<organism evidence="3 4">
    <name type="scientific">Rotaria sordida</name>
    <dbReference type="NCBI Taxonomy" id="392033"/>
    <lineage>
        <taxon>Eukaryota</taxon>
        <taxon>Metazoa</taxon>
        <taxon>Spiralia</taxon>
        <taxon>Gnathifera</taxon>
        <taxon>Rotifera</taxon>
        <taxon>Eurotatoria</taxon>
        <taxon>Bdelloidea</taxon>
        <taxon>Philodinida</taxon>
        <taxon>Philodinidae</taxon>
        <taxon>Rotaria</taxon>
    </lineage>
</organism>
<keyword evidence="1" id="KW-1133">Transmembrane helix</keyword>
<evidence type="ECO:0000313" key="3">
    <source>
        <dbReference type="EMBL" id="CAF1398685.1"/>
    </source>
</evidence>